<gene>
    <name evidence="2" type="ORF">H6B30_12665</name>
</gene>
<organism evidence="2 3">
    <name type="scientific">Marseilla massiliensis</name>
    <dbReference type="NCBI Taxonomy" id="1841864"/>
    <lineage>
        <taxon>Bacteria</taxon>
        <taxon>Pseudomonadati</taxon>
        <taxon>Bacteroidota</taxon>
        <taxon>Bacteroidia</taxon>
        <taxon>Bacteroidales</taxon>
        <taxon>Prevotellaceae</taxon>
        <taxon>Marseilla</taxon>
    </lineage>
</organism>
<proteinExistence type="predicted"/>
<dbReference type="EMBL" id="JACJJL010000024">
    <property type="protein sequence ID" value="MBM6662593.1"/>
    <property type="molecule type" value="Genomic_DNA"/>
</dbReference>
<sequence>MCRFITILSFALACRLLVSAQALMPVPSAYESLLKGRVKQIDEFMARFNATETWDGQKITERNDTSYRKKYLFTLFDYSRFRDVNGVFDSMAVSFVNDVVGHDYQLRYEDSTWTAEVQCSVRVGGRLGKLKLYLHTLKVGKSEYRWVISNAYGDMFEVAATDAAGGVSISPVEHEVGFVGLLSMGGRRRNVSGLMDRRVYSPDRLSMLAVLLGNGLLDIVSVDCVRFHFHSVPGYSFTVEVVEKRGEYNTGWLITQLEKF</sequence>
<evidence type="ECO:0000313" key="2">
    <source>
        <dbReference type="EMBL" id="MBM6662593.1"/>
    </source>
</evidence>
<evidence type="ECO:0000256" key="1">
    <source>
        <dbReference type="SAM" id="SignalP"/>
    </source>
</evidence>
<feature type="chain" id="PRO_5037266456" evidence="1">
    <location>
        <begin position="21"/>
        <end position="260"/>
    </location>
</feature>
<accession>A0A938WPF9</accession>
<protein>
    <submittedName>
        <fullName evidence="2">Uncharacterized protein</fullName>
    </submittedName>
</protein>
<name>A0A938WPF9_9BACT</name>
<keyword evidence="3" id="KW-1185">Reference proteome</keyword>
<reference evidence="2 3" key="1">
    <citation type="journal article" date="2021" name="Sci. Rep.">
        <title>The distribution of antibiotic resistance genes in chicken gut microbiota commensals.</title>
        <authorList>
            <person name="Juricova H."/>
            <person name="Matiasovicova J."/>
            <person name="Kubasova T."/>
            <person name="Cejkova D."/>
            <person name="Rychlik I."/>
        </authorList>
    </citation>
    <scope>NUCLEOTIDE SEQUENCE [LARGE SCALE GENOMIC DNA]</scope>
    <source>
        <strain evidence="2 3">An819</strain>
    </source>
</reference>
<evidence type="ECO:0000313" key="3">
    <source>
        <dbReference type="Proteomes" id="UP000764045"/>
    </source>
</evidence>
<dbReference type="AlphaFoldDB" id="A0A938WPF9"/>
<dbReference type="Proteomes" id="UP000764045">
    <property type="component" value="Unassembled WGS sequence"/>
</dbReference>
<comment type="caution">
    <text evidence="2">The sequence shown here is derived from an EMBL/GenBank/DDBJ whole genome shotgun (WGS) entry which is preliminary data.</text>
</comment>
<keyword evidence="1" id="KW-0732">Signal</keyword>
<feature type="signal peptide" evidence="1">
    <location>
        <begin position="1"/>
        <end position="20"/>
    </location>
</feature>
<dbReference type="RefSeq" id="WP_205111148.1">
    <property type="nucleotide sequence ID" value="NZ_JACJJL010000024.1"/>
</dbReference>